<sequence>MRLAMLRPLYERPGPWASVYIDTSRETEDAAKAVELRWRGAREALAEAGCDPLTVRALQDAVLDRPARPGRHGLALFATAGEVVMRQALNAPPAENAVYDVLPHAMPMIAQMEEEIHYLRVTVDHTGGAIDSAVTGQLVRHHEIPGSADFALHKFPGGGWASLKFQHNSELTWRRNAGDVADAVTELADRTGPEIVLVAGEAKSRPMLIAQLPDRWRDRVVETDVTGRAQGALDDATVLAVAERAEAHRQDVLDRFRSQLAHGGAAGNGLSEVVTYLSRGQVDTLLMIDDPSSTEHLWIGPNPHELSDDPELLRESGIAQPALVRADAAMLRALAGTDASIMLVGPDEHDLEGGVAALLRYADARR</sequence>
<accession>A0A919NCT9</accession>
<keyword evidence="2" id="KW-1185">Reference proteome</keyword>
<proteinExistence type="predicted"/>
<dbReference type="Gene3D" id="3.30.420.60">
    <property type="entry name" value="eRF1 domain 2"/>
    <property type="match status" value="1"/>
</dbReference>
<evidence type="ECO:0008006" key="3">
    <source>
        <dbReference type="Google" id="ProtNLM"/>
    </source>
</evidence>
<evidence type="ECO:0000313" key="1">
    <source>
        <dbReference type="EMBL" id="GIF08369.1"/>
    </source>
</evidence>
<protein>
    <recommendedName>
        <fullName evidence="3">Peptide chain release factor 1</fullName>
    </recommendedName>
</protein>
<evidence type="ECO:0000313" key="2">
    <source>
        <dbReference type="Proteomes" id="UP000629619"/>
    </source>
</evidence>
<comment type="caution">
    <text evidence="1">The sequence shown here is derived from an EMBL/GenBank/DDBJ whole genome shotgun (WGS) entry which is preliminary data.</text>
</comment>
<name>A0A919NCT9_9ACTN</name>
<dbReference type="AlphaFoldDB" id="A0A919NCT9"/>
<dbReference type="EMBL" id="BOMW01000062">
    <property type="protein sequence ID" value="GIF08369.1"/>
    <property type="molecule type" value="Genomic_DNA"/>
</dbReference>
<reference evidence="1" key="1">
    <citation type="submission" date="2021-01" db="EMBL/GenBank/DDBJ databases">
        <title>Whole genome shotgun sequence of Actinoplanes siamensis NBRC 109076.</title>
        <authorList>
            <person name="Komaki H."/>
            <person name="Tamura T."/>
        </authorList>
    </citation>
    <scope>NUCLEOTIDE SEQUENCE</scope>
    <source>
        <strain evidence="1">NBRC 109076</strain>
    </source>
</reference>
<dbReference type="InterPro" id="IPR040701">
    <property type="entry name" value="Bact_RF_family2"/>
</dbReference>
<dbReference type="Pfam" id="PF18844">
    <property type="entry name" value="baeRF_family2"/>
    <property type="match status" value="1"/>
</dbReference>
<dbReference type="InterPro" id="IPR042226">
    <property type="entry name" value="eFR1_2_sf"/>
</dbReference>
<dbReference type="Proteomes" id="UP000629619">
    <property type="component" value="Unassembled WGS sequence"/>
</dbReference>
<gene>
    <name evidence="1" type="ORF">Asi03nite_59070</name>
</gene>
<organism evidence="1 2">
    <name type="scientific">Actinoplanes siamensis</name>
    <dbReference type="NCBI Taxonomy" id="1223317"/>
    <lineage>
        <taxon>Bacteria</taxon>
        <taxon>Bacillati</taxon>
        <taxon>Actinomycetota</taxon>
        <taxon>Actinomycetes</taxon>
        <taxon>Micromonosporales</taxon>
        <taxon>Micromonosporaceae</taxon>
        <taxon>Actinoplanes</taxon>
    </lineage>
</organism>